<dbReference type="UniPathway" id="UPA01057">
    <property type="reaction ID" value="UER00165"/>
</dbReference>
<dbReference type="Proteomes" id="UP000298218">
    <property type="component" value="Unassembled WGS sequence"/>
</dbReference>
<feature type="domain" description="Mandelate racemase/muconate lactonizing enzyme C-terminal" evidence="7">
    <location>
        <begin position="143"/>
        <end position="236"/>
    </location>
</feature>
<evidence type="ECO:0000256" key="1">
    <source>
        <dbReference type="ARBA" id="ARBA00001968"/>
    </source>
</evidence>
<accession>A0A4Y8KK92</accession>
<sequence>MKIENVELRRVTMPLVRPFRTSFGQIDHREMTIVRVTTANAEGWAECAAEPDPLYSSEFLDGCDLVIRDHLLPRLRAVGDGLTAEHVATTLAPVKGHPMSKAVLETAILDAQLKERGVSFGQHLGAVNQTVPSGVSVGIMESIDGLLDVVGEYLAEGYLRIKLKIEPGWDIEPVRAVRERFGDDILLQVDANTAYSLADARHLARLDPFNLLLIEQPLPEDDILGHASLAKLMTTPICLDESIESARDAAAAIVLGACSIINVKPARVGGFLEARRIHDVAAAHGVPVWCGGMLETGIGRAANVALAGLPNFTLPGDTSASSRYYAQDLTAPFVLQDGCLPVPTGPGIGVDVLPDALANVTTSRTDIAF</sequence>
<dbReference type="EC" id="4.2.1.113" evidence="5 6"/>
<name>A0A4Y8KK92_9MICO</name>
<dbReference type="NCBIfam" id="TIGR01928">
    <property type="entry name" value="menC_lowGC_arch"/>
    <property type="match status" value="1"/>
</dbReference>
<dbReference type="SUPFAM" id="SSF54826">
    <property type="entry name" value="Enolase N-terminal domain-like"/>
    <property type="match status" value="1"/>
</dbReference>
<keyword evidence="4 8" id="KW-0456">Lyase</keyword>
<evidence type="ECO:0000256" key="2">
    <source>
        <dbReference type="ARBA" id="ARBA00022723"/>
    </source>
</evidence>
<dbReference type="GO" id="GO:0009234">
    <property type="term" value="P:menaquinone biosynthetic process"/>
    <property type="evidence" value="ECO:0007669"/>
    <property type="project" value="UniProtKB-UniRule"/>
</dbReference>
<dbReference type="GO" id="GO:0043748">
    <property type="term" value="F:O-succinylbenzoate synthase activity"/>
    <property type="evidence" value="ECO:0007669"/>
    <property type="project" value="UniProtKB-EC"/>
</dbReference>
<dbReference type="SFLD" id="SFLDG00180">
    <property type="entry name" value="muconate_cycloisomerase"/>
    <property type="match status" value="1"/>
</dbReference>
<evidence type="ECO:0000259" key="7">
    <source>
        <dbReference type="SMART" id="SM00922"/>
    </source>
</evidence>
<evidence type="ECO:0000256" key="5">
    <source>
        <dbReference type="ARBA" id="ARBA00029491"/>
    </source>
</evidence>
<dbReference type="InterPro" id="IPR010197">
    <property type="entry name" value="OSBS/NAAAR"/>
</dbReference>
<dbReference type="InterPro" id="IPR036849">
    <property type="entry name" value="Enolase-like_C_sf"/>
</dbReference>
<dbReference type="Pfam" id="PF13378">
    <property type="entry name" value="MR_MLE_C"/>
    <property type="match status" value="1"/>
</dbReference>
<proteinExistence type="predicted"/>
<dbReference type="SFLD" id="SFLDS00001">
    <property type="entry name" value="Enolase"/>
    <property type="match status" value="1"/>
</dbReference>
<keyword evidence="3" id="KW-0460">Magnesium</keyword>
<dbReference type="AlphaFoldDB" id="A0A4Y8KK92"/>
<dbReference type="SFLD" id="SFLDF00009">
    <property type="entry name" value="o-succinylbenzoate_synthase"/>
    <property type="match status" value="1"/>
</dbReference>
<dbReference type="OrthoDB" id="9774531at2"/>
<keyword evidence="2" id="KW-0479">Metal-binding</keyword>
<dbReference type="EMBL" id="SOHQ01000034">
    <property type="protein sequence ID" value="TFD76788.1"/>
    <property type="molecule type" value="Genomic_DNA"/>
</dbReference>
<evidence type="ECO:0000313" key="9">
    <source>
        <dbReference type="Proteomes" id="UP000298218"/>
    </source>
</evidence>
<evidence type="ECO:0000313" key="8">
    <source>
        <dbReference type="EMBL" id="TFD76788.1"/>
    </source>
</evidence>
<dbReference type="InterPro" id="IPR013342">
    <property type="entry name" value="Mandelate_racemase_C"/>
</dbReference>
<dbReference type="GO" id="GO:0016854">
    <property type="term" value="F:racemase and epimerase activity"/>
    <property type="evidence" value="ECO:0007669"/>
    <property type="project" value="UniProtKB-ARBA"/>
</dbReference>
<dbReference type="Gene3D" id="3.30.390.10">
    <property type="entry name" value="Enolase-like, N-terminal domain"/>
    <property type="match status" value="1"/>
</dbReference>
<dbReference type="RefSeq" id="WP_134172714.1">
    <property type="nucleotide sequence ID" value="NZ_SODI01000001.1"/>
</dbReference>
<evidence type="ECO:0000256" key="6">
    <source>
        <dbReference type="NCBIfam" id="TIGR01928"/>
    </source>
</evidence>
<dbReference type="InterPro" id="IPR029017">
    <property type="entry name" value="Enolase-like_N"/>
</dbReference>
<dbReference type="InterPro" id="IPR029065">
    <property type="entry name" value="Enolase_C-like"/>
</dbReference>
<dbReference type="CDD" id="cd03317">
    <property type="entry name" value="NAAAR"/>
    <property type="match status" value="1"/>
</dbReference>
<dbReference type="SUPFAM" id="SSF51604">
    <property type="entry name" value="Enolase C-terminal domain-like"/>
    <property type="match status" value="1"/>
</dbReference>
<dbReference type="SMART" id="SM00922">
    <property type="entry name" value="MR_MLE"/>
    <property type="match status" value="1"/>
</dbReference>
<comment type="cofactor">
    <cofactor evidence="1">
        <name>a divalent metal cation</name>
        <dbReference type="ChEBI" id="CHEBI:60240"/>
    </cofactor>
</comment>
<dbReference type="Gene3D" id="3.20.20.120">
    <property type="entry name" value="Enolase-like C-terminal domain"/>
    <property type="match status" value="1"/>
</dbReference>
<keyword evidence="9" id="KW-1185">Reference proteome</keyword>
<comment type="caution">
    <text evidence="8">The sequence shown here is derived from an EMBL/GenBank/DDBJ whole genome shotgun (WGS) entry which is preliminary data.</text>
</comment>
<evidence type="ECO:0000256" key="3">
    <source>
        <dbReference type="ARBA" id="ARBA00022842"/>
    </source>
</evidence>
<dbReference type="GO" id="GO:0046872">
    <property type="term" value="F:metal ion binding"/>
    <property type="evidence" value="ECO:0007669"/>
    <property type="project" value="UniProtKB-KW"/>
</dbReference>
<organism evidence="8 9">
    <name type="scientific">Cryobacterium psychrophilum</name>
    <dbReference type="NCBI Taxonomy" id="41988"/>
    <lineage>
        <taxon>Bacteria</taxon>
        <taxon>Bacillati</taxon>
        <taxon>Actinomycetota</taxon>
        <taxon>Actinomycetes</taxon>
        <taxon>Micrococcales</taxon>
        <taxon>Microbacteriaceae</taxon>
        <taxon>Cryobacterium</taxon>
    </lineage>
</organism>
<dbReference type="InterPro" id="IPR013341">
    <property type="entry name" value="Mandelate_racemase_N_dom"/>
</dbReference>
<gene>
    <name evidence="8" type="primary">menC</name>
    <name evidence="8" type="ORF">E3T53_13035</name>
</gene>
<evidence type="ECO:0000256" key="4">
    <source>
        <dbReference type="ARBA" id="ARBA00023239"/>
    </source>
</evidence>
<dbReference type="PANTHER" id="PTHR48073">
    <property type="entry name" value="O-SUCCINYLBENZOATE SYNTHASE-RELATED"/>
    <property type="match status" value="1"/>
</dbReference>
<dbReference type="Pfam" id="PF02746">
    <property type="entry name" value="MR_MLE_N"/>
    <property type="match status" value="1"/>
</dbReference>
<reference evidence="8 9" key="1">
    <citation type="submission" date="2019-03" db="EMBL/GenBank/DDBJ databases">
        <title>Genomics of glacier-inhabiting Cryobacterium strains.</title>
        <authorList>
            <person name="Liu Q."/>
            <person name="Xin Y.-H."/>
        </authorList>
    </citation>
    <scope>NUCLEOTIDE SEQUENCE [LARGE SCALE GENOMIC DNA]</scope>
    <source>
        <strain evidence="8 9">CGMCC 1.4292</strain>
    </source>
</reference>
<protein>
    <recommendedName>
        <fullName evidence="5 6">o-succinylbenzoate synthase</fullName>
        <ecNumber evidence="5 6">4.2.1.113</ecNumber>
    </recommendedName>
</protein>
<dbReference type="UniPathway" id="UPA00079"/>
<dbReference type="PANTHER" id="PTHR48073:SF5">
    <property type="entry name" value="O-SUCCINYLBENZOATE SYNTHASE"/>
    <property type="match status" value="1"/>
</dbReference>